<dbReference type="EMBL" id="CP110615">
    <property type="protein sequence ID" value="UZJ23476.1"/>
    <property type="molecule type" value="Genomic_DNA"/>
</dbReference>
<evidence type="ECO:0000313" key="19">
    <source>
        <dbReference type="Proteomes" id="UP001164965"/>
    </source>
</evidence>
<evidence type="ECO:0000256" key="11">
    <source>
        <dbReference type="ARBA" id="ARBA00023141"/>
    </source>
</evidence>
<organism evidence="18 19">
    <name type="scientific">Rhodococcus antarcticus</name>
    <dbReference type="NCBI Taxonomy" id="2987751"/>
    <lineage>
        <taxon>Bacteria</taxon>
        <taxon>Bacillati</taxon>
        <taxon>Actinomycetota</taxon>
        <taxon>Actinomycetes</taxon>
        <taxon>Mycobacteriales</taxon>
        <taxon>Nocardiaceae</taxon>
        <taxon>Rhodococcus</taxon>
    </lineage>
</organism>
<evidence type="ECO:0000256" key="13">
    <source>
        <dbReference type="ARBA" id="ARBA00025634"/>
    </source>
</evidence>
<evidence type="ECO:0000259" key="17">
    <source>
        <dbReference type="Pfam" id="PF04715"/>
    </source>
</evidence>
<sequence length="534" mass="56376">MPGVPLGQTTPSLEEFRALAAEHRVVPVTRRVLADSETPVSAYRKLAGDRPGTFLLESAENGRSWSRWSFIGVGAPAALTVVGGEAVWQGTVPTGAPSGGDPLAVLRETCELLRSERLPGLPPLTGGMVGYLGYDVVRRLERLPSTATDDLQVPEMVMLLATDLAAVDHHEGTITLIANAVNWDGSDERVDQAHADAVSRLDAMAFALAAPSASTVTTFDRPEPQYRRARSSAEHEAGVRALVAEIEAGEAFQVVLSQRFEMDTSADPLDVYRVLRASNPSPYMYLMRVPDGAGGTAFDIVGSSPEALVTVVDGTATTHPIAGTRWRGATAEDDLLLEKELCADEKENAEHLMLVDLGRNDLGRVCEPGSVHVTEYRHVERYSHVMHLVSTVVGRLAAGRTALDAVTACFPAGTLSGAPKPRALELIEAAEPTRRGVYGGILGYLDFAGDADTAITIRTAVIKDGTAYVQAGGGVVADSDPAAEDLETRNKAMAVLAAVAAAETMRPAAAGTDTMRPAAAGTETMRPAAGVHRG</sequence>
<dbReference type="NCBIfam" id="TIGR00564">
    <property type="entry name" value="trpE_most"/>
    <property type="match status" value="1"/>
</dbReference>
<dbReference type="InterPro" id="IPR015890">
    <property type="entry name" value="Chorismate_C"/>
</dbReference>
<keyword evidence="11 15" id="KW-0057">Aromatic amino acid biosynthesis</keyword>
<keyword evidence="10 15" id="KW-0460">Magnesium</keyword>
<keyword evidence="9 15" id="KW-0822">Tryptophan biosynthesis</keyword>
<evidence type="ECO:0000313" key="18">
    <source>
        <dbReference type="EMBL" id="UZJ23476.1"/>
    </source>
</evidence>
<dbReference type="InterPro" id="IPR019999">
    <property type="entry name" value="Anth_synth_I-like"/>
</dbReference>
<evidence type="ECO:0000256" key="10">
    <source>
        <dbReference type="ARBA" id="ARBA00022842"/>
    </source>
</evidence>
<evidence type="ECO:0000256" key="1">
    <source>
        <dbReference type="ARBA" id="ARBA00001946"/>
    </source>
</evidence>
<dbReference type="SUPFAM" id="SSF56322">
    <property type="entry name" value="ADC synthase"/>
    <property type="match status" value="1"/>
</dbReference>
<evidence type="ECO:0000256" key="4">
    <source>
        <dbReference type="ARBA" id="ARBA00011575"/>
    </source>
</evidence>
<dbReference type="Pfam" id="PF04715">
    <property type="entry name" value="Anth_synt_I_N"/>
    <property type="match status" value="1"/>
</dbReference>
<evidence type="ECO:0000259" key="16">
    <source>
        <dbReference type="Pfam" id="PF00425"/>
    </source>
</evidence>
<protein>
    <recommendedName>
        <fullName evidence="6 15">Anthranilate synthase component 1</fullName>
        <ecNumber evidence="5 15">4.1.3.27</ecNumber>
    </recommendedName>
</protein>
<comment type="similarity">
    <text evidence="3 15">Belongs to the anthranilate synthase component I family.</text>
</comment>
<dbReference type="EC" id="4.1.3.27" evidence="5 15"/>
<feature type="domain" description="Chorismate-utilising enzyme C-terminal" evidence="16">
    <location>
        <begin position="233"/>
        <end position="491"/>
    </location>
</feature>
<keyword evidence="19" id="KW-1185">Reference proteome</keyword>
<comment type="function">
    <text evidence="13 15">Part of a heterotetrameric complex that catalyzes the two-step biosynthesis of anthranilate, an intermediate in the biosynthesis of L-tryptophan. In the first step, the glutamine-binding beta subunit (TrpG) of anthranilate synthase (AS) provides the glutamine amidotransferase activity which generates ammonia as a substrate that, along with chorismate, is used in the second step, catalyzed by the large alpha subunit of AS (TrpE) to produce anthranilate. In the absence of TrpG, TrpE can synthesize anthranilate directly from chorismate and high concentrations of ammonia.</text>
</comment>
<dbReference type="PRINTS" id="PR00095">
    <property type="entry name" value="ANTSNTHASEI"/>
</dbReference>
<dbReference type="InterPro" id="IPR005801">
    <property type="entry name" value="ADC_synthase"/>
</dbReference>
<name>A0ABY6NVR9_9NOCA</name>
<comment type="cofactor">
    <cofactor evidence="1 15">
        <name>Mg(2+)</name>
        <dbReference type="ChEBI" id="CHEBI:18420"/>
    </cofactor>
</comment>
<dbReference type="Pfam" id="PF00425">
    <property type="entry name" value="Chorismate_bind"/>
    <property type="match status" value="1"/>
</dbReference>
<feature type="domain" description="Anthranilate synthase component I N-terminal" evidence="17">
    <location>
        <begin position="35"/>
        <end position="176"/>
    </location>
</feature>
<keyword evidence="12 15" id="KW-0456">Lyase</keyword>
<dbReference type="RefSeq" id="WP_265381583.1">
    <property type="nucleotide sequence ID" value="NZ_CP110615.1"/>
</dbReference>
<proteinExistence type="inferred from homology"/>
<dbReference type="PANTHER" id="PTHR11236">
    <property type="entry name" value="AMINOBENZOATE/ANTHRANILATE SYNTHASE"/>
    <property type="match status" value="1"/>
</dbReference>
<comment type="subunit">
    <text evidence="4 15">Heterotetramer consisting of two non-identical subunits: a beta subunit (TrpG) and a large alpha subunit (TrpE).</text>
</comment>
<evidence type="ECO:0000256" key="7">
    <source>
        <dbReference type="ARBA" id="ARBA00022605"/>
    </source>
</evidence>
<evidence type="ECO:0000256" key="8">
    <source>
        <dbReference type="ARBA" id="ARBA00022723"/>
    </source>
</evidence>
<dbReference type="Gene3D" id="3.60.120.10">
    <property type="entry name" value="Anthranilate synthase"/>
    <property type="match status" value="1"/>
</dbReference>
<evidence type="ECO:0000256" key="15">
    <source>
        <dbReference type="RuleBase" id="RU364045"/>
    </source>
</evidence>
<evidence type="ECO:0000256" key="9">
    <source>
        <dbReference type="ARBA" id="ARBA00022822"/>
    </source>
</evidence>
<comment type="pathway">
    <text evidence="2 15">Amino-acid biosynthesis; L-tryptophan biosynthesis; L-tryptophan from chorismate: step 1/5.</text>
</comment>
<dbReference type="InterPro" id="IPR005256">
    <property type="entry name" value="Anth_synth_I_PabB"/>
</dbReference>
<accession>A0ABY6NVR9</accession>
<dbReference type="PANTHER" id="PTHR11236:SF46">
    <property type="entry name" value="ANTHRANILATE SYNTHASE COMPONENT 1"/>
    <property type="match status" value="1"/>
</dbReference>
<evidence type="ECO:0000256" key="12">
    <source>
        <dbReference type="ARBA" id="ARBA00023239"/>
    </source>
</evidence>
<evidence type="ECO:0000256" key="5">
    <source>
        <dbReference type="ARBA" id="ARBA00012266"/>
    </source>
</evidence>
<evidence type="ECO:0000256" key="14">
    <source>
        <dbReference type="ARBA" id="ARBA00047683"/>
    </source>
</evidence>
<gene>
    <name evidence="15" type="primary">trpE</name>
    <name evidence="18" type="ORF">RHODO2019_09540</name>
</gene>
<reference evidence="18" key="1">
    <citation type="submission" date="2022-10" db="EMBL/GenBank/DDBJ databases">
        <title>Rhodococcus sp.75.</title>
        <authorList>
            <person name="Sun M."/>
        </authorList>
    </citation>
    <scope>NUCLEOTIDE SEQUENCE</scope>
    <source>
        <strain evidence="18">75</strain>
    </source>
</reference>
<evidence type="ECO:0000256" key="2">
    <source>
        <dbReference type="ARBA" id="ARBA00004873"/>
    </source>
</evidence>
<dbReference type="Proteomes" id="UP001164965">
    <property type="component" value="Chromosome"/>
</dbReference>
<dbReference type="InterPro" id="IPR006805">
    <property type="entry name" value="Anth_synth_I_N"/>
</dbReference>
<evidence type="ECO:0000256" key="6">
    <source>
        <dbReference type="ARBA" id="ARBA00020653"/>
    </source>
</evidence>
<keyword evidence="8 15" id="KW-0479">Metal-binding</keyword>
<dbReference type="NCBIfam" id="NF010086">
    <property type="entry name" value="PRK13571.1"/>
    <property type="match status" value="1"/>
</dbReference>
<dbReference type="GO" id="GO:0004049">
    <property type="term" value="F:anthranilate synthase activity"/>
    <property type="evidence" value="ECO:0007669"/>
    <property type="project" value="UniProtKB-EC"/>
</dbReference>
<evidence type="ECO:0000256" key="3">
    <source>
        <dbReference type="ARBA" id="ARBA00009562"/>
    </source>
</evidence>
<keyword evidence="7 15" id="KW-0028">Amino-acid biosynthesis</keyword>
<comment type="catalytic activity">
    <reaction evidence="14 15">
        <text>chorismate + L-glutamine = anthranilate + pyruvate + L-glutamate + H(+)</text>
        <dbReference type="Rhea" id="RHEA:21732"/>
        <dbReference type="ChEBI" id="CHEBI:15361"/>
        <dbReference type="ChEBI" id="CHEBI:15378"/>
        <dbReference type="ChEBI" id="CHEBI:16567"/>
        <dbReference type="ChEBI" id="CHEBI:29748"/>
        <dbReference type="ChEBI" id="CHEBI:29985"/>
        <dbReference type="ChEBI" id="CHEBI:58359"/>
        <dbReference type="EC" id="4.1.3.27"/>
    </reaction>
</comment>